<organism evidence="5 6">
    <name type="scientific">Cylindrotheca closterium</name>
    <dbReference type="NCBI Taxonomy" id="2856"/>
    <lineage>
        <taxon>Eukaryota</taxon>
        <taxon>Sar</taxon>
        <taxon>Stramenopiles</taxon>
        <taxon>Ochrophyta</taxon>
        <taxon>Bacillariophyta</taxon>
        <taxon>Bacillariophyceae</taxon>
        <taxon>Bacillariophycidae</taxon>
        <taxon>Bacillariales</taxon>
        <taxon>Bacillariaceae</taxon>
        <taxon>Cylindrotheca</taxon>
    </lineage>
</organism>
<keyword evidence="2" id="KW-0694">RNA-binding</keyword>
<dbReference type="Gene3D" id="2.20.70.10">
    <property type="match status" value="1"/>
</dbReference>
<dbReference type="Proteomes" id="UP001295423">
    <property type="component" value="Unassembled WGS sequence"/>
</dbReference>
<evidence type="ECO:0000256" key="3">
    <source>
        <dbReference type="SAM" id="MobiDB-lite"/>
    </source>
</evidence>
<dbReference type="Gene3D" id="3.30.1370.10">
    <property type="entry name" value="K Homology domain, type 1"/>
    <property type="match status" value="3"/>
</dbReference>
<dbReference type="InterPro" id="IPR004088">
    <property type="entry name" value="KH_dom_type_1"/>
</dbReference>
<evidence type="ECO:0000313" key="5">
    <source>
        <dbReference type="EMBL" id="CAJ1966673.1"/>
    </source>
</evidence>
<evidence type="ECO:0000256" key="1">
    <source>
        <dbReference type="ARBA" id="ARBA00022737"/>
    </source>
</evidence>
<name>A0AAD2JNX3_9STRA</name>
<keyword evidence="1" id="KW-0677">Repeat</keyword>
<dbReference type="PROSITE" id="PS50020">
    <property type="entry name" value="WW_DOMAIN_2"/>
    <property type="match status" value="1"/>
</dbReference>
<proteinExistence type="predicted"/>
<dbReference type="PROSITE" id="PS50084">
    <property type="entry name" value="KH_TYPE_1"/>
    <property type="match status" value="3"/>
</dbReference>
<dbReference type="Pfam" id="PF00397">
    <property type="entry name" value="WW"/>
    <property type="match status" value="1"/>
</dbReference>
<dbReference type="GO" id="GO:0003723">
    <property type="term" value="F:RNA binding"/>
    <property type="evidence" value="ECO:0007669"/>
    <property type="project" value="UniProtKB-UniRule"/>
</dbReference>
<sequence length="566" mass="59706">MSKVNNEDGTEVSKRDRPEDSEDTAEQTTKKAKVEESKDEAEAKDAPNDEEKKEEANSEKNGEGAEEKTETVKEEDPTPAPAPAPVPQPAAYAPAVVAAPAGLPAPTQQSYALPSVADNQVIEERGEISALYVGRVIGKGGEMIRDLQARSACRIDVDQNVPPGQPRVITYQGTKKTVDFAKHLVYLLCQDNGSEADLPLGEAKREYLVVPASSVGKIIGRGGEMIRDLQSRSQAKIQVDHTGHSGLDVSEKQVTITGTEVAVRKAVEMVLFLVANPLMDAMQSINMLAEEKLRTGQQWGSGPPYPGLQNQGQNMEPAAGGYGGYDQQQGYGGAQAGAYGGGGGGYGGAAAAAGAGYAGATPAYQQQSSAYGQYGGGGGVEIEMFYAAKNFMGRIIGQKGCTINDLQRRSACDIQINQDVAPGQDCEITIKGSRQGIEMAKQMLREIIEIGPNHPYAGGNYFAGGQQQGGYGGGYQQQSQGGYQQGYGQGGSYGQQQGYQAGGYGGYQASAYGQPQASPYASYGGAPQAAAPVVSDWKSATAPDGQVYYYNQRTGETQWNKPIGMP</sequence>
<keyword evidence="6" id="KW-1185">Reference proteome</keyword>
<dbReference type="SUPFAM" id="SSF51045">
    <property type="entry name" value="WW domain"/>
    <property type="match status" value="1"/>
</dbReference>
<evidence type="ECO:0000259" key="4">
    <source>
        <dbReference type="PROSITE" id="PS50020"/>
    </source>
</evidence>
<dbReference type="EMBL" id="CAKOGP040002313">
    <property type="protein sequence ID" value="CAJ1966673.1"/>
    <property type="molecule type" value="Genomic_DNA"/>
</dbReference>
<feature type="domain" description="WW" evidence="4">
    <location>
        <begin position="531"/>
        <end position="564"/>
    </location>
</feature>
<evidence type="ECO:0000256" key="2">
    <source>
        <dbReference type="PROSITE-ProRule" id="PRU00117"/>
    </source>
</evidence>
<dbReference type="SUPFAM" id="SSF54791">
    <property type="entry name" value="Eukaryotic type KH-domain (KH-domain type I)"/>
    <property type="match status" value="3"/>
</dbReference>
<feature type="compositionally biased region" description="Pro residues" evidence="3">
    <location>
        <begin position="78"/>
        <end position="87"/>
    </location>
</feature>
<gene>
    <name evidence="5" type="ORF">CYCCA115_LOCUS22256</name>
</gene>
<dbReference type="InterPro" id="IPR036020">
    <property type="entry name" value="WW_dom_sf"/>
</dbReference>
<feature type="compositionally biased region" description="Basic and acidic residues" evidence="3">
    <location>
        <begin position="28"/>
        <end position="76"/>
    </location>
</feature>
<feature type="region of interest" description="Disordered" evidence="3">
    <location>
        <begin position="1"/>
        <end position="87"/>
    </location>
</feature>
<dbReference type="AlphaFoldDB" id="A0AAD2JNX3"/>
<dbReference type="InterPro" id="IPR001202">
    <property type="entry name" value="WW_dom"/>
</dbReference>
<comment type="caution">
    <text evidence="5">The sequence shown here is derived from an EMBL/GenBank/DDBJ whole genome shotgun (WGS) entry which is preliminary data.</text>
</comment>
<dbReference type="Pfam" id="PF00013">
    <property type="entry name" value="KH_1"/>
    <property type="match status" value="3"/>
</dbReference>
<dbReference type="SMART" id="SM00322">
    <property type="entry name" value="KH"/>
    <property type="match status" value="3"/>
</dbReference>
<dbReference type="SMART" id="SM00456">
    <property type="entry name" value="WW"/>
    <property type="match status" value="1"/>
</dbReference>
<reference evidence="5" key="1">
    <citation type="submission" date="2023-08" db="EMBL/GenBank/DDBJ databases">
        <authorList>
            <person name="Audoor S."/>
            <person name="Bilcke G."/>
        </authorList>
    </citation>
    <scope>NUCLEOTIDE SEQUENCE</scope>
</reference>
<dbReference type="InterPro" id="IPR036612">
    <property type="entry name" value="KH_dom_type_1_sf"/>
</dbReference>
<dbReference type="CDD" id="cd00105">
    <property type="entry name" value="KH-I"/>
    <property type="match status" value="3"/>
</dbReference>
<dbReference type="PANTHER" id="PTHR10288">
    <property type="entry name" value="KH DOMAIN CONTAINING RNA BINDING PROTEIN"/>
    <property type="match status" value="1"/>
</dbReference>
<evidence type="ECO:0000313" key="6">
    <source>
        <dbReference type="Proteomes" id="UP001295423"/>
    </source>
</evidence>
<protein>
    <recommendedName>
        <fullName evidence="4">WW domain-containing protein</fullName>
    </recommendedName>
</protein>
<dbReference type="PROSITE" id="PS01159">
    <property type="entry name" value="WW_DOMAIN_1"/>
    <property type="match status" value="1"/>
</dbReference>
<accession>A0AAD2JNX3</accession>
<dbReference type="CDD" id="cd00201">
    <property type="entry name" value="WW"/>
    <property type="match status" value="1"/>
</dbReference>
<dbReference type="InterPro" id="IPR004087">
    <property type="entry name" value="KH_dom"/>
</dbReference>